<sequence>MTEHRATVDALLAAADEAAAQHPDAVWPDQPVTLDDVDRFEDRPEHRAAPQRADDEQAALSGVMSEAAIRSALGFDEVVGRG</sequence>
<keyword evidence="2" id="KW-1185">Reference proteome</keyword>
<protein>
    <submittedName>
        <fullName evidence="1">Uncharacterized protein</fullName>
    </submittedName>
</protein>
<gene>
    <name evidence="1" type="ORF">Dfulv_17330</name>
</gene>
<reference evidence="1" key="1">
    <citation type="submission" date="2021-04" db="EMBL/GenBank/DDBJ databases">
        <authorList>
            <person name="Hartkoorn R.C."/>
            <person name="Beaudoing E."/>
            <person name="Hot D."/>
        </authorList>
    </citation>
    <scope>NUCLEOTIDE SEQUENCE</scope>
    <source>
        <strain evidence="1">NRRL B-16292</strain>
    </source>
</reference>
<name>A0ABY5W9C6_9ACTN</name>
<dbReference type="Proteomes" id="UP001059617">
    <property type="component" value="Chromosome"/>
</dbReference>
<dbReference type="RefSeq" id="WP_259864296.1">
    <property type="nucleotide sequence ID" value="NZ_BAAAST010000036.1"/>
</dbReference>
<accession>A0ABY5W9C6</accession>
<evidence type="ECO:0000313" key="1">
    <source>
        <dbReference type="EMBL" id="UWP85911.1"/>
    </source>
</evidence>
<reference evidence="1" key="2">
    <citation type="submission" date="2022-09" db="EMBL/GenBank/DDBJ databases">
        <title>Biosynthetic gene clusters of Dactylosporangioum fulvum.</title>
        <authorList>
            <person name="Caradec T."/>
        </authorList>
    </citation>
    <scope>NUCLEOTIDE SEQUENCE</scope>
    <source>
        <strain evidence="1">NRRL B-16292</strain>
    </source>
</reference>
<organism evidence="1 2">
    <name type="scientific">Dactylosporangium fulvum</name>
    <dbReference type="NCBI Taxonomy" id="53359"/>
    <lineage>
        <taxon>Bacteria</taxon>
        <taxon>Bacillati</taxon>
        <taxon>Actinomycetota</taxon>
        <taxon>Actinomycetes</taxon>
        <taxon>Micromonosporales</taxon>
        <taxon>Micromonosporaceae</taxon>
        <taxon>Dactylosporangium</taxon>
    </lineage>
</organism>
<evidence type="ECO:0000313" key="2">
    <source>
        <dbReference type="Proteomes" id="UP001059617"/>
    </source>
</evidence>
<dbReference type="EMBL" id="CP073720">
    <property type="protein sequence ID" value="UWP85911.1"/>
    <property type="molecule type" value="Genomic_DNA"/>
</dbReference>
<proteinExistence type="predicted"/>